<accession>A0A0G1EMJ2</accession>
<keyword evidence="1" id="KW-1133">Transmembrane helix</keyword>
<feature type="transmembrane region" description="Helical" evidence="1">
    <location>
        <begin position="15"/>
        <end position="33"/>
    </location>
</feature>
<dbReference type="Pfam" id="PF26449">
    <property type="entry name" value="DUF8128"/>
    <property type="match status" value="1"/>
</dbReference>
<comment type="caution">
    <text evidence="3">The sequence shown here is derived from an EMBL/GenBank/DDBJ whole genome shotgun (WGS) entry which is preliminary data.</text>
</comment>
<reference evidence="3 4" key="1">
    <citation type="journal article" date="2015" name="Nature">
        <title>rRNA introns, odd ribosomes, and small enigmatic genomes across a large radiation of phyla.</title>
        <authorList>
            <person name="Brown C.T."/>
            <person name="Hug L.A."/>
            <person name="Thomas B.C."/>
            <person name="Sharon I."/>
            <person name="Castelle C.J."/>
            <person name="Singh A."/>
            <person name="Wilkins M.J."/>
            <person name="Williams K.H."/>
            <person name="Banfield J.F."/>
        </authorList>
    </citation>
    <scope>NUCLEOTIDE SEQUENCE [LARGE SCALE GENOMIC DNA]</scope>
</reference>
<name>A0A0G1EMJ2_9BACT</name>
<sequence>MEEFLDSLEEGIKKYWLWLLVVIIGYLIFHYGLEYTAVRAILPLIGVIILGRIAWIFWLHYIQQDFISGIDFVLLEIVPPRDVLRSPKAMELFITNALYHWSMKGGKEEYWQGAVWFWFSLEIASIDGQVHFYIRTPTRIRGLIETQMYAQYPQAQVKAVEDYTLGVDEITPKSAWDGWGCEFKLLKNEAFPIKTYVDFGLDEDPKEEFKVDPVSAVVELFGSLQKGEQMWLQIVVTPSKKTYHTPGTWFNEHDWVRESRLQIEKFVAPFTRTHLGERPDGGTALEVRMPDFLKNSVTGMSAKTTKLGFETGIRVMYVAKKETFDMSSRRNLRLIFRQYAKPDCNELWRFNSAQGDFYSGIFPASKETVMMLANRMLNEYRERAFFHLPLRHHIFAQNHWRWPIPEIIGLDGWIKAYAHHKTFVLNTEELATMWHFPGQIMRVPTLERIESKEASPPPNLPT</sequence>
<keyword evidence="1" id="KW-0472">Membrane</keyword>
<dbReference type="EMBL" id="LCGH01000008">
    <property type="protein sequence ID" value="KKT11281.1"/>
    <property type="molecule type" value="Genomic_DNA"/>
</dbReference>
<evidence type="ECO:0000259" key="2">
    <source>
        <dbReference type="Pfam" id="PF26449"/>
    </source>
</evidence>
<dbReference type="Proteomes" id="UP000033907">
    <property type="component" value="Unassembled WGS sequence"/>
</dbReference>
<protein>
    <recommendedName>
        <fullName evidence="2">DUF8128 domain-containing protein</fullName>
    </recommendedName>
</protein>
<feature type="domain" description="DUF8128" evidence="2">
    <location>
        <begin position="120"/>
        <end position="354"/>
    </location>
</feature>
<evidence type="ECO:0000313" key="4">
    <source>
        <dbReference type="Proteomes" id="UP000033907"/>
    </source>
</evidence>
<dbReference type="AlphaFoldDB" id="A0A0G1EMJ2"/>
<dbReference type="InterPro" id="IPR058441">
    <property type="entry name" value="DUF8128"/>
</dbReference>
<gene>
    <name evidence="3" type="ORF">UV91_C0008G0010</name>
</gene>
<organism evidence="3 4">
    <name type="scientific">Candidatus Nomurabacteria bacterium GW2011_GWF2_43_24</name>
    <dbReference type="NCBI Taxonomy" id="1618778"/>
    <lineage>
        <taxon>Bacteria</taxon>
        <taxon>Candidatus Nomuraibacteriota</taxon>
    </lineage>
</organism>
<feature type="transmembrane region" description="Helical" evidence="1">
    <location>
        <begin position="40"/>
        <end position="61"/>
    </location>
</feature>
<evidence type="ECO:0000256" key="1">
    <source>
        <dbReference type="SAM" id="Phobius"/>
    </source>
</evidence>
<keyword evidence="1" id="KW-0812">Transmembrane</keyword>
<evidence type="ECO:0000313" key="3">
    <source>
        <dbReference type="EMBL" id="KKT11281.1"/>
    </source>
</evidence>
<proteinExistence type="predicted"/>